<dbReference type="InParanoid" id="A0A0P0V636"/>
<organism evidence="1 2">
    <name type="scientific">Oryza sativa subsp. japonica</name>
    <name type="common">Rice</name>
    <dbReference type="NCBI Taxonomy" id="39947"/>
    <lineage>
        <taxon>Eukaryota</taxon>
        <taxon>Viridiplantae</taxon>
        <taxon>Streptophyta</taxon>
        <taxon>Embryophyta</taxon>
        <taxon>Tracheophyta</taxon>
        <taxon>Spermatophyta</taxon>
        <taxon>Magnoliopsida</taxon>
        <taxon>Liliopsida</taxon>
        <taxon>Poales</taxon>
        <taxon>Poaceae</taxon>
        <taxon>BOP clade</taxon>
        <taxon>Oryzoideae</taxon>
        <taxon>Oryzeae</taxon>
        <taxon>Oryzinae</taxon>
        <taxon>Oryza</taxon>
        <taxon>Oryza sativa</taxon>
    </lineage>
</organism>
<evidence type="ECO:0000313" key="1">
    <source>
        <dbReference type="EMBL" id="BAS73502.1"/>
    </source>
</evidence>
<reference evidence="1 2" key="2">
    <citation type="journal article" date="2013" name="Plant Cell Physiol.">
        <title>Rice Annotation Project Database (RAP-DB): an integrative and interactive database for rice genomics.</title>
        <authorList>
            <person name="Sakai H."/>
            <person name="Lee S.S."/>
            <person name="Tanaka T."/>
            <person name="Numa H."/>
            <person name="Kim J."/>
            <person name="Kawahara Y."/>
            <person name="Wakimoto H."/>
            <person name="Yang C.C."/>
            <person name="Iwamoto M."/>
            <person name="Abe T."/>
            <person name="Yamada Y."/>
            <person name="Muto A."/>
            <person name="Inokuchi H."/>
            <person name="Ikemura T."/>
            <person name="Matsumoto T."/>
            <person name="Sasaki T."/>
            <person name="Itoh T."/>
        </authorList>
    </citation>
    <scope>NUCLEOTIDE SEQUENCE [LARGE SCALE GENOMIC DNA]</scope>
    <source>
        <strain evidence="2">cv. Nipponbare</strain>
    </source>
</reference>
<dbReference type="AlphaFoldDB" id="A0A0P0V636"/>
<name>A0A0P0V636_ORYSJ</name>
<sequence length="84" mass="8774">MLSLLPREMASSTSRAAASAAVLPETDSGYLEAARPLKQFLAILQATSLDTTSHSPSLANMRNSSLSVLSMTVTSGSAITYGLR</sequence>
<reference evidence="1 2" key="3">
    <citation type="journal article" date="2013" name="Rice">
        <title>Improvement of the Oryza sativa Nipponbare reference genome using next generation sequence and optical map data.</title>
        <authorList>
            <person name="Kawahara Y."/>
            <person name="de la Bastide M."/>
            <person name="Hamilton J.P."/>
            <person name="Kanamori H."/>
            <person name="McCombie W.R."/>
            <person name="Ouyang S."/>
            <person name="Schwartz D.C."/>
            <person name="Tanaka T."/>
            <person name="Wu J."/>
            <person name="Zhou S."/>
            <person name="Childs K.L."/>
            <person name="Davidson R.M."/>
            <person name="Lin H."/>
            <person name="Quesada-Ocampo L."/>
            <person name="Vaillancourt B."/>
            <person name="Sakai H."/>
            <person name="Lee S.S."/>
            <person name="Kim J."/>
            <person name="Numa H."/>
            <person name="Itoh T."/>
            <person name="Buell C.R."/>
            <person name="Matsumoto T."/>
        </authorList>
    </citation>
    <scope>NUCLEOTIDE SEQUENCE [LARGE SCALE GENOMIC DNA]</scope>
    <source>
        <strain evidence="2">cv. Nipponbare</strain>
    </source>
</reference>
<proteinExistence type="predicted"/>
<dbReference type="eggNOG" id="ENOG502R445">
    <property type="taxonomic scope" value="Eukaryota"/>
</dbReference>
<dbReference type="PaxDb" id="39947-A0A0P0V636"/>
<evidence type="ECO:0000313" key="2">
    <source>
        <dbReference type="Proteomes" id="UP000059680"/>
    </source>
</evidence>
<dbReference type="Gramene" id="Os01t0656250-00">
    <property type="protein sequence ID" value="Os01t0656250-00"/>
    <property type="gene ID" value="Os01g0656250"/>
</dbReference>
<accession>A0A0P0V636</accession>
<dbReference type="Proteomes" id="UP000059680">
    <property type="component" value="Chromosome 1"/>
</dbReference>
<protein>
    <submittedName>
        <fullName evidence="1">Os01g0656250 protein</fullName>
    </submittedName>
</protein>
<gene>
    <name evidence="1" type="ordered locus">Os01g0656250</name>
    <name evidence="1" type="ORF">OSNPB_010656250</name>
</gene>
<dbReference type="EMBL" id="AP014957">
    <property type="protein sequence ID" value="BAS73502.1"/>
    <property type="molecule type" value="Genomic_DNA"/>
</dbReference>
<keyword evidence="2" id="KW-1185">Reference proteome</keyword>
<reference evidence="2" key="1">
    <citation type="journal article" date="2005" name="Nature">
        <title>The map-based sequence of the rice genome.</title>
        <authorList>
            <consortium name="International rice genome sequencing project (IRGSP)"/>
            <person name="Matsumoto T."/>
            <person name="Wu J."/>
            <person name="Kanamori H."/>
            <person name="Katayose Y."/>
            <person name="Fujisawa M."/>
            <person name="Namiki N."/>
            <person name="Mizuno H."/>
            <person name="Yamamoto K."/>
            <person name="Antonio B.A."/>
            <person name="Baba T."/>
            <person name="Sakata K."/>
            <person name="Nagamura Y."/>
            <person name="Aoki H."/>
            <person name="Arikawa K."/>
            <person name="Arita K."/>
            <person name="Bito T."/>
            <person name="Chiden Y."/>
            <person name="Fujitsuka N."/>
            <person name="Fukunaka R."/>
            <person name="Hamada M."/>
            <person name="Harada C."/>
            <person name="Hayashi A."/>
            <person name="Hijishita S."/>
            <person name="Honda M."/>
            <person name="Hosokawa S."/>
            <person name="Ichikawa Y."/>
            <person name="Idonuma A."/>
            <person name="Iijima M."/>
            <person name="Ikeda M."/>
            <person name="Ikeno M."/>
            <person name="Ito K."/>
            <person name="Ito S."/>
            <person name="Ito T."/>
            <person name="Ito Y."/>
            <person name="Ito Y."/>
            <person name="Iwabuchi A."/>
            <person name="Kamiya K."/>
            <person name="Karasawa W."/>
            <person name="Kurita K."/>
            <person name="Katagiri S."/>
            <person name="Kikuta A."/>
            <person name="Kobayashi H."/>
            <person name="Kobayashi N."/>
            <person name="Machita K."/>
            <person name="Maehara T."/>
            <person name="Masukawa M."/>
            <person name="Mizubayashi T."/>
            <person name="Mukai Y."/>
            <person name="Nagasaki H."/>
            <person name="Nagata Y."/>
            <person name="Naito S."/>
            <person name="Nakashima M."/>
            <person name="Nakama Y."/>
            <person name="Nakamichi Y."/>
            <person name="Nakamura M."/>
            <person name="Meguro A."/>
            <person name="Negishi M."/>
            <person name="Ohta I."/>
            <person name="Ohta T."/>
            <person name="Okamoto M."/>
            <person name="Ono N."/>
            <person name="Saji S."/>
            <person name="Sakaguchi M."/>
            <person name="Sakai K."/>
            <person name="Shibata M."/>
            <person name="Shimokawa T."/>
            <person name="Song J."/>
            <person name="Takazaki Y."/>
            <person name="Terasawa K."/>
            <person name="Tsugane M."/>
            <person name="Tsuji K."/>
            <person name="Ueda S."/>
            <person name="Waki K."/>
            <person name="Yamagata H."/>
            <person name="Yamamoto M."/>
            <person name="Yamamoto S."/>
            <person name="Yamane H."/>
            <person name="Yoshiki S."/>
            <person name="Yoshihara R."/>
            <person name="Yukawa K."/>
            <person name="Zhong H."/>
            <person name="Yano M."/>
            <person name="Yuan Q."/>
            <person name="Ouyang S."/>
            <person name="Liu J."/>
            <person name="Jones K.M."/>
            <person name="Gansberger K."/>
            <person name="Moffat K."/>
            <person name="Hill J."/>
            <person name="Bera J."/>
            <person name="Fadrosh D."/>
            <person name="Jin S."/>
            <person name="Johri S."/>
            <person name="Kim M."/>
            <person name="Overton L."/>
            <person name="Reardon M."/>
            <person name="Tsitrin T."/>
            <person name="Vuong H."/>
            <person name="Weaver B."/>
            <person name="Ciecko A."/>
            <person name="Tallon L."/>
            <person name="Jackson J."/>
            <person name="Pai G."/>
            <person name="Aken S.V."/>
            <person name="Utterback T."/>
            <person name="Reidmuller S."/>
            <person name="Feldblyum T."/>
            <person name="Hsiao J."/>
            <person name="Zismann V."/>
            <person name="Iobst S."/>
            <person name="de Vazeille A.R."/>
            <person name="Buell C.R."/>
            <person name="Ying K."/>
            <person name="Li Y."/>
            <person name="Lu T."/>
            <person name="Huang Y."/>
            <person name="Zhao Q."/>
            <person name="Feng Q."/>
            <person name="Zhang L."/>
            <person name="Zhu J."/>
            <person name="Weng Q."/>
            <person name="Mu J."/>
            <person name="Lu Y."/>
            <person name="Fan D."/>
            <person name="Liu Y."/>
            <person name="Guan J."/>
            <person name="Zhang Y."/>
            <person name="Yu S."/>
            <person name="Liu X."/>
            <person name="Zhang Y."/>
            <person name="Hong G."/>
            <person name="Han B."/>
            <person name="Choisne N."/>
            <person name="Demange N."/>
            <person name="Orjeda G."/>
            <person name="Samain S."/>
            <person name="Cattolico L."/>
            <person name="Pelletier E."/>
            <person name="Couloux A."/>
            <person name="Segurens B."/>
            <person name="Wincker P."/>
            <person name="D'Hont A."/>
            <person name="Scarpelli C."/>
            <person name="Weissenbach J."/>
            <person name="Salanoubat M."/>
            <person name="Quetier F."/>
            <person name="Yu Y."/>
            <person name="Kim H.R."/>
            <person name="Rambo T."/>
            <person name="Currie J."/>
            <person name="Collura K."/>
            <person name="Luo M."/>
            <person name="Yang T."/>
            <person name="Ammiraju J.S.S."/>
            <person name="Engler F."/>
            <person name="Soderlund C."/>
            <person name="Wing R.A."/>
            <person name="Palmer L.E."/>
            <person name="de la Bastide M."/>
            <person name="Spiegel L."/>
            <person name="Nascimento L."/>
            <person name="Zutavern T."/>
            <person name="O'Shaughnessy A."/>
            <person name="Dike S."/>
            <person name="Dedhia N."/>
            <person name="Preston R."/>
            <person name="Balija V."/>
            <person name="McCombie W.R."/>
            <person name="Chow T."/>
            <person name="Chen H."/>
            <person name="Chung M."/>
            <person name="Chen C."/>
            <person name="Shaw J."/>
            <person name="Wu H."/>
            <person name="Hsiao K."/>
            <person name="Chao Y."/>
            <person name="Chu M."/>
            <person name="Cheng C."/>
            <person name="Hour A."/>
            <person name="Lee P."/>
            <person name="Lin S."/>
            <person name="Lin Y."/>
            <person name="Liou J."/>
            <person name="Liu S."/>
            <person name="Hsing Y."/>
            <person name="Raghuvanshi S."/>
            <person name="Mohanty A."/>
            <person name="Bharti A.K."/>
            <person name="Gaur A."/>
            <person name="Gupta V."/>
            <person name="Kumar D."/>
            <person name="Ravi V."/>
            <person name="Vij S."/>
            <person name="Kapur A."/>
            <person name="Khurana P."/>
            <person name="Khurana P."/>
            <person name="Khurana J.P."/>
            <person name="Tyagi A.K."/>
            <person name="Gaikwad K."/>
            <person name="Singh A."/>
            <person name="Dalal V."/>
            <person name="Srivastava S."/>
            <person name="Dixit A."/>
            <person name="Pal A.K."/>
            <person name="Ghazi I.A."/>
            <person name="Yadav M."/>
            <person name="Pandit A."/>
            <person name="Bhargava A."/>
            <person name="Sureshbabu K."/>
            <person name="Batra K."/>
            <person name="Sharma T.R."/>
            <person name="Mohapatra T."/>
            <person name="Singh N.K."/>
            <person name="Messing J."/>
            <person name="Nelson A.B."/>
            <person name="Fuks G."/>
            <person name="Kavchok S."/>
            <person name="Keizer G."/>
            <person name="Linton E."/>
            <person name="Llaca V."/>
            <person name="Song R."/>
            <person name="Tanyolac B."/>
            <person name="Young S."/>
            <person name="Ho-Il K."/>
            <person name="Hahn J.H."/>
            <person name="Sangsakoo G."/>
            <person name="Vanavichit A."/>
            <person name="de Mattos Luiz.A.T."/>
            <person name="Zimmer P.D."/>
            <person name="Malone G."/>
            <person name="Dellagostin O."/>
            <person name="de Oliveira A.C."/>
            <person name="Bevan M."/>
            <person name="Bancroft I."/>
            <person name="Minx P."/>
            <person name="Cordum H."/>
            <person name="Wilson R."/>
            <person name="Cheng Z."/>
            <person name="Jin W."/>
            <person name="Jiang J."/>
            <person name="Leong S.A."/>
            <person name="Iwama H."/>
            <person name="Gojobori T."/>
            <person name="Itoh T."/>
            <person name="Niimura Y."/>
            <person name="Fujii Y."/>
            <person name="Habara T."/>
            <person name="Sakai H."/>
            <person name="Sato Y."/>
            <person name="Wilson G."/>
            <person name="Kumar K."/>
            <person name="McCouch S."/>
            <person name="Juretic N."/>
            <person name="Hoen D."/>
            <person name="Wright S."/>
            <person name="Bruskiewich R."/>
            <person name="Bureau T."/>
            <person name="Miyao A."/>
            <person name="Hirochika H."/>
            <person name="Nishikawa T."/>
            <person name="Kadowaki K."/>
            <person name="Sugiura M."/>
            <person name="Burr B."/>
            <person name="Sasaki T."/>
        </authorList>
    </citation>
    <scope>NUCLEOTIDE SEQUENCE [LARGE SCALE GENOMIC DNA]</scope>
    <source>
        <strain evidence="2">cv. Nipponbare</strain>
    </source>
</reference>